<name>A0ABQ0RIM4_GLUNI</name>
<feature type="transmembrane region" description="Helical" evidence="9">
    <location>
        <begin position="24"/>
        <end position="45"/>
    </location>
</feature>
<keyword evidence="9" id="KW-1133">Transmembrane helix</keyword>
<accession>A0ABQ0RIM4</accession>
<organism evidence="11 12">
    <name type="scientific">Glutamicibacter nicotianae</name>
    <name type="common">Arthrobacter nicotianae</name>
    <dbReference type="NCBI Taxonomy" id="37929"/>
    <lineage>
        <taxon>Bacteria</taxon>
        <taxon>Bacillati</taxon>
        <taxon>Actinomycetota</taxon>
        <taxon>Actinomycetes</taxon>
        <taxon>Micrococcales</taxon>
        <taxon>Micrococcaceae</taxon>
        <taxon>Glutamicibacter</taxon>
    </lineage>
</organism>
<dbReference type="InterPro" id="IPR003594">
    <property type="entry name" value="HATPase_dom"/>
</dbReference>
<evidence type="ECO:0000256" key="7">
    <source>
        <dbReference type="ARBA" id="ARBA00022840"/>
    </source>
</evidence>
<keyword evidence="7" id="KW-0067">ATP-binding</keyword>
<evidence type="ECO:0000313" key="11">
    <source>
        <dbReference type="EMBL" id="GEC11678.1"/>
    </source>
</evidence>
<dbReference type="GO" id="GO:0016301">
    <property type="term" value="F:kinase activity"/>
    <property type="evidence" value="ECO:0007669"/>
    <property type="project" value="UniProtKB-KW"/>
</dbReference>
<dbReference type="Gene3D" id="3.30.565.10">
    <property type="entry name" value="Histidine kinase-like ATPase, C-terminal domain"/>
    <property type="match status" value="1"/>
</dbReference>
<dbReference type="SMART" id="SM00387">
    <property type="entry name" value="HATPase_c"/>
    <property type="match status" value="1"/>
</dbReference>
<reference evidence="11 12" key="1">
    <citation type="submission" date="2019-06" db="EMBL/GenBank/DDBJ databases">
        <title>Whole genome shotgun sequence of Glutamicibacter nicotianae NBRC 14234.</title>
        <authorList>
            <person name="Hosoyama A."/>
            <person name="Uohara A."/>
            <person name="Ohji S."/>
            <person name="Ichikawa N."/>
        </authorList>
    </citation>
    <scope>NUCLEOTIDE SEQUENCE [LARGE SCALE GENOMIC DNA]</scope>
    <source>
        <strain evidence="11 12">NBRC 14234</strain>
    </source>
</reference>
<comment type="catalytic activity">
    <reaction evidence="1">
        <text>ATP + protein L-histidine = ADP + protein N-phospho-L-histidine.</text>
        <dbReference type="EC" id="2.7.13.3"/>
    </reaction>
</comment>
<dbReference type="PANTHER" id="PTHR24421:SF10">
    <property type="entry name" value="NITRATE_NITRITE SENSOR PROTEIN NARQ"/>
    <property type="match status" value="1"/>
</dbReference>
<feature type="transmembrane region" description="Helical" evidence="9">
    <location>
        <begin position="177"/>
        <end position="197"/>
    </location>
</feature>
<gene>
    <name evidence="11" type="ORF">ANI01nite_08810</name>
</gene>
<evidence type="ECO:0000256" key="5">
    <source>
        <dbReference type="ARBA" id="ARBA00022741"/>
    </source>
</evidence>
<evidence type="ECO:0000256" key="6">
    <source>
        <dbReference type="ARBA" id="ARBA00022777"/>
    </source>
</evidence>
<keyword evidence="12" id="KW-1185">Reference proteome</keyword>
<sequence>MTSTPKVSPGTAPARPPLRLGMTLLQMALLGSAGLIMFSLLLGWLSLGIALTPLLGLGLVFLAGLVYALFGIARFELMRVSNLYDMDVTALSWRPRRREGFAEYVRSLGRNLSNGRMWALLGSLLFSCLAGSLMLSAMELAVRTGIVAFAPVLQSDQADPLASVPGLWGFQIPVGQAPWLLLAALLGLAVVVGLVFLHRMVTVGIVGSIARESALVERVRTTAVQREGAVRAAEVERTRIERDLHDGVQPRLVSVAMTLGLAHQQIDSDPQQAKDLVAEAHASTKSAITELRQLTRGIYASVLDDRGLDAALSAIAGRSHIPVGLDVQLNGRYPRVAEAAVYFAIAEALTNAAKHSRAQRCQVTVRVREHEGQQSLWARIEDNGTGGARITPGGGLDGINNRVLAAGGTLNLDSPAGGPTAVEVNVPCAY</sequence>
<dbReference type="EC" id="2.7.13.3" evidence="2"/>
<keyword evidence="8" id="KW-0902">Two-component regulatory system</keyword>
<dbReference type="CDD" id="cd16917">
    <property type="entry name" value="HATPase_UhpB-NarQ-NarX-like"/>
    <property type="match status" value="1"/>
</dbReference>
<dbReference type="SUPFAM" id="SSF55874">
    <property type="entry name" value="ATPase domain of HSP90 chaperone/DNA topoisomerase II/histidine kinase"/>
    <property type="match status" value="1"/>
</dbReference>
<keyword evidence="9" id="KW-0812">Transmembrane</keyword>
<dbReference type="EMBL" id="BJNE01000002">
    <property type="protein sequence ID" value="GEC11678.1"/>
    <property type="molecule type" value="Genomic_DNA"/>
</dbReference>
<dbReference type="InterPro" id="IPR050482">
    <property type="entry name" value="Sensor_HK_TwoCompSys"/>
</dbReference>
<protein>
    <recommendedName>
        <fullName evidence="2">histidine kinase</fullName>
        <ecNumber evidence="2">2.7.13.3</ecNumber>
    </recommendedName>
</protein>
<evidence type="ECO:0000256" key="2">
    <source>
        <dbReference type="ARBA" id="ARBA00012438"/>
    </source>
</evidence>
<dbReference type="Proteomes" id="UP000316242">
    <property type="component" value="Unassembled WGS sequence"/>
</dbReference>
<dbReference type="InterPro" id="IPR011712">
    <property type="entry name" value="Sig_transdc_His_kin_sub3_dim/P"/>
</dbReference>
<keyword evidence="6 11" id="KW-0418">Kinase</keyword>
<keyword evidence="4" id="KW-0808">Transferase</keyword>
<evidence type="ECO:0000256" key="1">
    <source>
        <dbReference type="ARBA" id="ARBA00000085"/>
    </source>
</evidence>
<keyword evidence="3" id="KW-0597">Phosphoprotein</keyword>
<keyword evidence="9" id="KW-0472">Membrane</keyword>
<dbReference type="Gene3D" id="1.20.5.1930">
    <property type="match status" value="1"/>
</dbReference>
<feature type="transmembrane region" description="Helical" evidence="9">
    <location>
        <begin position="51"/>
        <end position="73"/>
    </location>
</feature>
<evidence type="ECO:0000256" key="3">
    <source>
        <dbReference type="ARBA" id="ARBA00022553"/>
    </source>
</evidence>
<feature type="domain" description="Histidine kinase/HSP90-like ATPase" evidence="10">
    <location>
        <begin position="336"/>
        <end position="430"/>
    </location>
</feature>
<evidence type="ECO:0000313" key="12">
    <source>
        <dbReference type="Proteomes" id="UP000316242"/>
    </source>
</evidence>
<comment type="caution">
    <text evidence="11">The sequence shown here is derived from an EMBL/GenBank/DDBJ whole genome shotgun (WGS) entry which is preliminary data.</text>
</comment>
<feature type="transmembrane region" description="Helical" evidence="9">
    <location>
        <begin position="117"/>
        <end position="138"/>
    </location>
</feature>
<dbReference type="InterPro" id="IPR036890">
    <property type="entry name" value="HATPase_C_sf"/>
</dbReference>
<dbReference type="Pfam" id="PF07730">
    <property type="entry name" value="HisKA_3"/>
    <property type="match status" value="1"/>
</dbReference>
<dbReference type="PANTHER" id="PTHR24421">
    <property type="entry name" value="NITRATE/NITRITE SENSOR PROTEIN NARX-RELATED"/>
    <property type="match status" value="1"/>
</dbReference>
<dbReference type="RefSeq" id="WP_141356310.1">
    <property type="nucleotide sequence ID" value="NZ_BAAAWM010000001.1"/>
</dbReference>
<proteinExistence type="predicted"/>
<evidence type="ECO:0000256" key="9">
    <source>
        <dbReference type="SAM" id="Phobius"/>
    </source>
</evidence>
<keyword evidence="5" id="KW-0547">Nucleotide-binding</keyword>
<evidence type="ECO:0000256" key="8">
    <source>
        <dbReference type="ARBA" id="ARBA00023012"/>
    </source>
</evidence>
<evidence type="ECO:0000259" key="10">
    <source>
        <dbReference type="SMART" id="SM00387"/>
    </source>
</evidence>
<evidence type="ECO:0000256" key="4">
    <source>
        <dbReference type="ARBA" id="ARBA00022679"/>
    </source>
</evidence>